<dbReference type="EMBL" id="JPMX01000029">
    <property type="protein sequence ID" value="KGH47092.1"/>
    <property type="molecule type" value="Genomic_DNA"/>
</dbReference>
<dbReference type="Gene3D" id="3.40.50.10900">
    <property type="entry name" value="PAC-like subunit"/>
    <property type="match status" value="1"/>
</dbReference>
<dbReference type="InterPro" id="IPR008492">
    <property type="entry name" value="Rv2714-like"/>
</dbReference>
<dbReference type="GO" id="GO:0000502">
    <property type="term" value="C:proteasome complex"/>
    <property type="evidence" value="ECO:0007669"/>
    <property type="project" value="UniProtKB-KW"/>
</dbReference>
<evidence type="ECO:0000313" key="1">
    <source>
        <dbReference type="EMBL" id="KGH47092.1"/>
    </source>
</evidence>
<protein>
    <submittedName>
        <fullName evidence="1">Proteasome protein</fullName>
    </submittedName>
</protein>
<evidence type="ECO:0000313" key="2">
    <source>
        <dbReference type="Proteomes" id="UP000029713"/>
    </source>
</evidence>
<dbReference type="STRING" id="1522368.IN07_09065"/>
<dbReference type="Pfam" id="PF09754">
    <property type="entry name" value="PAC2"/>
    <property type="match status" value="1"/>
</dbReference>
<organism evidence="1 2">
    <name type="scientific">Modestobacter caceresii</name>
    <dbReference type="NCBI Taxonomy" id="1522368"/>
    <lineage>
        <taxon>Bacteria</taxon>
        <taxon>Bacillati</taxon>
        <taxon>Actinomycetota</taxon>
        <taxon>Actinomycetes</taxon>
        <taxon>Geodermatophilales</taxon>
        <taxon>Geodermatophilaceae</taxon>
        <taxon>Modestobacter</taxon>
    </lineage>
</organism>
<keyword evidence="2" id="KW-1185">Reference proteome</keyword>
<dbReference type="Gene3D" id="1.10.287.100">
    <property type="match status" value="1"/>
</dbReference>
<sequence length="328" mass="35561">MQPDQPSGGRPVPQRPEDLVEVLPEAEPFLAREAAVATPEERRSLVLVHHLAGDFDAAHAGALTGAHLLDALPNRLIARFDVDALVDYRGHRPRMTFSGDRYVSIASPEIGLYALEDDAGTPFLLLHGAEPDYAWERFVAAVLQLVDRLGVTSAVALHAIPMPVPHTRPVTVTAHATRRQLIESYPLYWGEMRIPGSVGALLELRLGEAGVDALGIAAHVPHYLTQATYPAASLTLLEHLTQLTGLLVPTETLREAAEAHRTEVDEQIARSSENTAVVSALEEQFDSFTASREETGLLGFGGEMPSGDELGAQIERFLAEQDGDRPTD</sequence>
<name>A0A098Y9G2_9ACTN</name>
<proteinExistence type="predicted"/>
<dbReference type="AlphaFoldDB" id="A0A098Y9G2"/>
<dbReference type="InterPro" id="IPR038389">
    <property type="entry name" value="PSMG2_sf"/>
</dbReference>
<dbReference type="PIRSF" id="PIRSF028754">
    <property type="entry name" value="UCP028754"/>
    <property type="match status" value="1"/>
</dbReference>
<dbReference type="InterPro" id="IPR019151">
    <property type="entry name" value="Proteasome_assmbl_chaperone_2"/>
</dbReference>
<comment type="caution">
    <text evidence="1">The sequence shown here is derived from an EMBL/GenBank/DDBJ whole genome shotgun (WGS) entry which is preliminary data.</text>
</comment>
<reference evidence="1 2" key="1">
    <citation type="submission" date="2014-07" db="EMBL/GenBank/DDBJ databases">
        <title>Biosystematic studies on Modestobacter strains isolated from extreme hyper-arid desert soil and from historic building.</title>
        <authorList>
            <person name="Bukarasam K."/>
            <person name="Bull A."/>
            <person name="Girard G."/>
            <person name="van Wezel G."/>
            <person name="Goodfellow M."/>
        </authorList>
    </citation>
    <scope>NUCLEOTIDE SEQUENCE [LARGE SCALE GENOMIC DNA]</scope>
    <source>
        <strain evidence="1 2">KNN45-2b</strain>
    </source>
</reference>
<dbReference type="Proteomes" id="UP000029713">
    <property type="component" value="Unassembled WGS sequence"/>
</dbReference>
<accession>A0A098Y9G2</accession>
<keyword evidence="1" id="KW-0647">Proteasome</keyword>
<dbReference type="SUPFAM" id="SSF159659">
    <property type="entry name" value="Cgl1923-like"/>
    <property type="match status" value="1"/>
</dbReference>
<gene>
    <name evidence="1" type="ORF">IN07_09065</name>
</gene>